<reference evidence="1 2" key="1">
    <citation type="submission" date="2017-08" db="EMBL/GenBank/DDBJ databases">
        <title>Complete Genome Sequence of Bacillus kochii Oregon-R-modENCODE STRAIN BDGP4, isolated from Drosophila melanogaster gut.</title>
        <authorList>
            <person name="Wan K.H."/>
            <person name="Yu C."/>
            <person name="Park S."/>
            <person name="Hammonds A.S."/>
            <person name="Booth B.W."/>
            <person name="Celniker S.E."/>
        </authorList>
    </citation>
    <scope>NUCLEOTIDE SEQUENCE [LARGE SCALE GENOMIC DNA]</scope>
    <source>
        <strain evidence="1 2">BDGP4</strain>
    </source>
</reference>
<sequence>MNVHDTIYNWLTIKVVTDARPEDEAATETEEMFLQMLKNDHGINEIQYEKADLFYHVSYRDNEDSKSTKYPIELIEVMLKQILAEPEKYKNFPTI</sequence>
<protein>
    <submittedName>
        <fullName evidence="1">Uncharacterized protein</fullName>
    </submittedName>
</protein>
<evidence type="ECO:0000313" key="2">
    <source>
        <dbReference type="Proteomes" id="UP000215137"/>
    </source>
</evidence>
<dbReference type="AlphaFoldDB" id="A0A248TDA3"/>
<dbReference type="KEGG" id="bko:CKF48_01350"/>
<dbReference type="OrthoDB" id="2692034at2"/>
<gene>
    <name evidence="1" type="ORF">CKF48_01350</name>
</gene>
<dbReference type="Proteomes" id="UP000215137">
    <property type="component" value="Chromosome"/>
</dbReference>
<accession>A0A248TDA3</accession>
<name>A0A248TDA3_9BACI</name>
<proteinExistence type="predicted"/>
<evidence type="ECO:0000313" key="1">
    <source>
        <dbReference type="EMBL" id="ASV66090.1"/>
    </source>
</evidence>
<organism evidence="1 2">
    <name type="scientific">Cytobacillus kochii</name>
    <dbReference type="NCBI Taxonomy" id="859143"/>
    <lineage>
        <taxon>Bacteria</taxon>
        <taxon>Bacillati</taxon>
        <taxon>Bacillota</taxon>
        <taxon>Bacilli</taxon>
        <taxon>Bacillales</taxon>
        <taxon>Bacillaceae</taxon>
        <taxon>Cytobacillus</taxon>
    </lineage>
</organism>
<keyword evidence="2" id="KW-1185">Reference proteome</keyword>
<dbReference type="EMBL" id="CP022983">
    <property type="protein sequence ID" value="ASV66090.1"/>
    <property type="molecule type" value="Genomic_DNA"/>
</dbReference>